<dbReference type="RefSeq" id="WP_345372330.1">
    <property type="nucleotide sequence ID" value="NZ_BAABJX010000036.1"/>
</dbReference>
<name>A0ABP9DCY3_9BACT</name>
<dbReference type="InterPro" id="IPR035940">
    <property type="entry name" value="CAP_sf"/>
</dbReference>
<comment type="caution">
    <text evidence="1">The sequence shown here is derived from an EMBL/GenBank/DDBJ whole genome shotgun (WGS) entry which is preliminary data.</text>
</comment>
<proteinExistence type="predicted"/>
<evidence type="ECO:0000313" key="2">
    <source>
        <dbReference type="Proteomes" id="UP001500298"/>
    </source>
</evidence>
<dbReference type="EMBL" id="BAABJX010000036">
    <property type="protein sequence ID" value="GAA4838932.1"/>
    <property type="molecule type" value="Genomic_DNA"/>
</dbReference>
<reference evidence="2" key="1">
    <citation type="journal article" date="2019" name="Int. J. Syst. Evol. Microbiol.">
        <title>The Global Catalogue of Microorganisms (GCM) 10K type strain sequencing project: providing services to taxonomists for standard genome sequencing and annotation.</title>
        <authorList>
            <consortium name="The Broad Institute Genomics Platform"/>
            <consortium name="The Broad Institute Genome Sequencing Center for Infectious Disease"/>
            <person name="Wu L."/>
            <person name="Ma J."/>
        </authorList>
    </citation>
    <scope>NUCLEOTIDE SEQUENCE [LARGE SCALE GENOMIC DNA]</scope>
    <source>
        <strain evidence="2">JCM 18326</strain>
    </source>
</reference>
<dbReference type="Proteomes" id="UP001500298">
    <property type="component" value="Unassembled WGS sequence"/>
</dbReference>
<organism evidence="1 2">
    <name type="scientific">Algivirga pacifica</name>
    <dbReference type="NCBI Taxonomy" id="1162670"/>
    <lineage>
        <taxon>Bacteria</taxon>
        <taxon>Pseudomonadati</taxon>
        <taxon>Bacteroidota</taxon>
        <taxon>Cytophagia</taxon>
        <taxon>Cytophagales</taxon>
        <taxon>Flammeovirgaceae</taxon>
        <taxon>Algivirga</taxon>
    </lineage>
</organism>
<keyword evidence="2" id="KW-1185">Reference proteome</keyword>
<gene>
    <name evidence="1" type="ORF">GCM10023331_25230</name>
</gene>
<evidence type="ECO:0000313" key="1">
    <source>
        <dbReference type="EMBL" id="GAA4838932.1"/>
    </source>
</evidence>
<dbReference type="Gene3D" id="3.40.33.10">
    <property type="entry name" value="CAP"/>
    <property type="match status" value="1"/>
</dbReference>
<accession>A0ABP9DCY3</accession>
<sequence length="202" mass="22966">MSYPTHHTVLLTLLYCLCFHTLKGQSYTNTCISKEDHKLIFLINEIRSKQDLPVLQYAQGLTYVAQTHLADLNLNHVPEGPCLPYSWYQVEGVTNCCIEASKPDWSCVISKPHELIDYPAKGFEVVLSLHEENMNAQEVIHQLKTSSQAMTMVLNQKNWSAIEWKSIGLSIGEKYAILWFSNYQETAQKIIICEESTSSIAP</sequence>
<protein>
    <submittedName>
        <fullName evidence="1">Uncharacterized protein</fullName>
    </submittedName>
</protein>